<keyword evidence="1" id="KW-0472">Membrane</keyword>
<dbReference type="AlphaFoldDB" id="A0A644T920"/>
<protein>
    <recommendedName>
        <fullName evidence="2">Magnesium transporter MgtE intracellular domain-containing protein</fullName>
    </recommendedName>
</protein>
<keyword evidence="1" id="KW-1133">Transmembrane helix</keyword>
<dbReference type="Pfam" id="PF03448">
    <property type="entry name" value="MgtE_N"/>
    <property type="match status" value="1"/>
</dbReference>
<keyword evidence="1" id="KW-0812">Transmembrane</keyword>
<organism evidence="3">
    <name type="scientific">bioreactor metagenome</name>
    <dbReference type="NCBI Taxonomy" id="1076179"/>
    <lineage>
        <taxon>unclassified sequences</taxon>
        <taxon>metagenomes</taxon>
        <taxon>ecological metagenomes</taxon>
    </lineage>
</organism>
<feature type="domain" description="Magnesium transporter MgtE intracellular" evidence="2">
    <location>
        <begin position="135"/>
        <end position="189"/>
    </location>
</feature>
<accession>A0A644T920</accession>
<proteinExistence type="predicted"/>
<evidence type="ECO:0000313" key="3">
    <source>
        <dbReference type="EMBL" id="MPL63269.1"/>
    </source>
</evidence>
<dbReference type="InterPro" id="IPR006668">
    <property type="entry name" value="Mg_transptr_MgtE_intracell_dom"/>
</dbReference>
<evidence type="ECO:0000256" key="1">
    <source>
        <dbReference type="SAM" id="Phobius"/>
    </source>
</evidence>
<sequence>MANKNPQPSRNVPESTPKKGSILKKLLIVFVIIMVGGVGFALGVYLKLIDPQAIAVKMKLYEYPVIGQYFTPPKTNFEPVELENAPPVAEPTTPATITPPAQLVQQVNPTVTLNNTDKLAKARQQEETKKISKLARLYENMKPEEVVPIMDKLEDDTVIALFNKMDEGQVAKIMALFDADRAARLSQAMLKVQTPAVP</sequence>
<dbReference type="EMBL" id="VSSQ01000021">
    <property type="protein sequence ID" value="MPL63269.1"/>
    <property type="molecule type" value="Genomic_DNA"/>
</dbReference>
<comment type="caution">
    <text evidence="3">The sequence shown here is derived from an EMBL/GenBank/DDBJ whole genome shotgun (WGS) entry which is preliminary data.</text>
</comment>
<dbReference type="SUPFAM" id="SSF158791">
    <property type="entry name" value="MgtE N-terminal domain-like"/>
    <property type="match status" value="1"/>
</dbReference>
<feature type="transmembrane region" description="Helical" evidence="1">
    <location>
        <begin position="26"/>
        <end position="46"/>
    </location>
</feature>
<evidence type="ECO:0000259" key="2">
    <source>
        <dbReference type="Pfam" id="PF03448"/>
    </source>
</evidence>
<gene>
    <name evidence="3" type="ORF">SDC9_08891</name>
</gene>
<reference evidence="3" key="1">
    <citation type="submission" date="2019-08" db="EMBL/GenBank/DDBJ databases">
        <authorList>
            <person name="Kucharzyk K."/>
            <person name="Murdoch R.W."/>
            <person name="Higgins S."/>
            <person name="Loffler F."/>
        </authorList>
    </citation>
    <scope>NUCLEOTIDE SEQUENCE</scope>
</reference>
<name>A0A644T920_9ZZZZ</name>